<dbReference type="EMBL" id="BBWU01000021">
    <property type="protein sequence ID" value="GAO38834.1"/>
    <property type="molecule type" value="Genomic_DNA"/>
</dbReference>
<comment type="caution">
    <text evidence="2">The sequence shown here is derived from an EMBL/GenBank/DDBJ whole genome shotgun (WGS) entry which is preliminary data.</text>
</comment>
<dbReference type="GO" id="GO:0008081">
    <property type="term" value="F:phosphoric diester hydrolase activity"/>
    <property type="evidence" value="ECO:0007669"/>
    <property type="project" value="UniProtKB-ARBA"/>
</dbReference>
<dbReference type="CDD" id="cd00077">
    <property type="entry name" value="HDc"/>
    <property type="match status" value="1"/>
</dbReference>
<evidence type="ECO:0000313" key="3">
    <source>
        <dbReference type="Proteomes" id="UP000033202"/>
    </source>
</evidence>
<dbReference type="Pfam" id="PF13487">
    <property type="entry name" value="HD_5"/>
    <property type="match status" value="1"/>
</dbReference>
<keyword evidence="3" id="KW-1185">Reference proteome</keyword>
<organism evidence="2 3">
    <name type="scientific">Sphingomonas changbaiensis NBRC 104936</name>
    <dbReference type="NCBI Taxonomy" id="1219043"/>
    <lineage>
        <taxon>Bacteria</taxon>
        <taxon>Pseudomonadati</taxon>
        <taxon>Pseudomonadota</taxon>
        <taxon>Alphaproteobacteria</taxon>
        <taxon>Sphingomonadales</taxon>
        <taxon>Sphingomonadaceae</taxon>
        <taxon>Sphingomonas</taxon>
    </lineage>
</organism>
<dbReference type="SUPFAM" id="SSF109604">
    <property type="entry name" value="HD-domain/PDEase-like"/>
    <property type="match status" value="1"/>
</dbReference>
<name>A0A0E9MMR5_9SPHN</name>
<evidence type="ECO:0000313" key="2">
    <source>
        <dbReference type="EMBL" id="GAO38834.1"/>
    </source>
</evidence>
<dbReference type="InterPro" id="IPR006675">
    <property type="entry name" value="HDIG_dom"/>
</dbReference>
<dbReference type="InterPro" id="IPR037522">
    <property type="entry name" value="HD_GYP_dom"/>
</dbReference>
<dbReference type="NCBIfam" id="TIGR00277">
    <property type="entry name" value="HDIG"/>
    <property type="match status" value="1"/>
</dbReference>
<evidence type="ECO:0000259" key="1">
    <source>
        <dbReference type="PROSITE" id="PS51832"/>
    </source>
</evidence>
<sequence>MALRRIAPEQVQLGMYIQGFDGSWLDHPFWRTRFVLDKERDLIRVHESAVDAVIIDDALGIAPEPPPAIQREPSAWQSPARPAAPAWRPAAAPAAAQPQSFASSYARAGRVFGKSKRVISAVYSDVRLGKAIKTEKLMPMVDEITSSIDENPRAFISIAQLKSGHEYTYMHSVAVCALMINLARELRFSEAAVRDAGMAGLLHDIGKALMPVEILDKPGELTEEEFEIMKTHPMRGHELLAKSSGVSHNALEVCLRHHERFDGQGYPDGLEGDRLSLFARMSALCDVYDAVTSERAYKRPWTPTESVARMREWTGHFDPEMFEIFIRSVGIYPIGALVRLKSGRVAIVTGENREDPTRPPLASVPDALHPESERLDSAVEEIVCMESAEGLSLEGWESQRTKLIRRFRS</sequence>
<dbReference type="STRING" id="1219043.SCH01S_21_00210"/>
<accession>A0A0E9MMR5</accession>
<dbReference type="PROSITE" id="PS51832">
    <property type="entry name" value="HD_GYP"/>
    <property type="match status" value="1"/>
</dbReference>
<reference evidence="2 3" key="1">
    <citation type="submission" date="2015-04" db="EMBL/GenBank/DDBJ databases">
        <title>Whole genome shotgun sequence of Sphingomonas changbaiensis NBRC 104936.</title>
        <authorList>
            <person name="Katano-Makiyama Y."/>
            <person name="Hosoyama A."/>
            <person name="Hashimoto M."/>
            <person name="Noguchi M."/>
            <person name="Tsuchikane K."/>
            <person name="Ohji S."/>
            <person name="Yamazoe A."/>
            <person name="Ichikawa N."/>
            <person name="Kimura A."/>
            <person name="Fujita N."/>
        </authorList>
    </citation>
    <scope>NUCLEOTIDE SEQUENCE [LARGE SCALE GENOMIC DNA]</scope>
    <source>
        <strain evidence="2 3">NBRC 104936</strain>
    </source>
</reference>
<feature type="domain" description="HD-GYP" evidence="1">
    <location>
        <begin position="144"/>
        <end position="341"/>
    </location>
</feature>
<dbReference type="OrthoDB" id="9802066at2"/>
<dbReference type="PANTHER" id="PTHR43155:SF2">
    <property type="entry name" value="CYCLIC DI-GMP PHOSPHODIESTERASE PA4108"/>
    <property type="match status" value="1"/>
</dbReference>
<protein>
    <recommendedName>
        <fullName evidence="1">HD-GYP domain-containing protein</fullName>
    </recommendedName>
</protein>
<dbReference type="Pfam" id="PF11871">
    <property type="entry name" value="DUF3391"/>
    <property type="match status" value="1"/>
</dbReference>
<dbReference type="Proteomes" id="UP000033202">
    <property type="component" value="Unassembled WGS sequence"/>
</dbReference>
<dbReference type="Gene3D" id="1.10.3210.10">
    <property type="entry name" value="Hypothetical protein af1432"/>
    <property type="match status" value="1"/>
</dbReference>
<dbReference type="SMART" id="SM00471">
    <property type="entry name" value="HDc"/>
    <property type="match status" value="1"/>
</dbReference>
<dbReference type="InterPro" id="IPR003607">
    <property type="entry name" value="HD/PDEase_dom"/>
</dbReference>
<proteinExistence type="predicted"/>
<dbReference type="RefSeq" id="WP_046347680.1">
    <property type="nucleotide sequence ID" value="NZ_BBWU01000021.1"/>
</dbReference>
<dbReference type="InterPro" id="IPR021812">
    <property type="entry name" value="DUF3391"/>
</dbReference>
<gene>
    <name evidence="2" type="ORF">SCH01S_21_00210</name>
</gene>
<dbReference type="PANTHER" id="PTHR43155">
    <property type="entry name" value="CYCLIC DI-GMP PHOSPHODIESTERASE PA4108-RELATED"/>
    <property type="match status" value="1"/>
</dbReference>
<dbReference type="AlphaFoldDB" id="A0A0E9MMR5"/>